<dbReference type="SUPFAM" id="SSF49785">
    <property type="entry name" value="Galactose-binding domain-like"/>
    <property type="match status" value="1"/>
</dbReference>
<dbReference type="InterPro" id="IPR053161">
    <property type="entry name" value="Ulvan_degrading_GH"/>
</dbReference>
<dbReference type="InterPro" id="IPR008979">
    <property type="entry name" value="Galactose-bd-like_sf"/>
</dbReference>
<dbReference type="EMBL" id="BAAAQF010000001">
    <property type="protein sequence ID" value="GAA1659203.1"/>
    <property type="molecule type" value="Genomic_DNA"/>
</dbReference>
<dbReference type="Proteomes" id="UP001499851">
    <property type="component" value="Unassembled WGS sequence"/>
</dbReference>
<proteinExistence type="predicted"/>
<accession>A0ABP4RQZ9</accession>
<dbReference type="GO" id="GO:0016787">
    <property type="term" value="F:hydrolase activity"/>
    <property type="evidence" value="ECO:0007669"/>
    <property type="project" value="UniProtKB-KW"/>
</dbReference>
<dbReference type="PANTHER" id="PTHR36848:SF2">
    <property type="entry name" value="SECRETED PROTEIN"/>
    <property type="match status" value="1"/>
</dbReference>
<keyword evidence="2" id="KW-1185">Reference proteome</keyword>
<evidence type="ECO:0000313" key="1">
    <source>
        <dbReference type="EMBL" id="GAA1659203.1"/>
    </source>
</evidence>
<evidence type="ECO:0000313" key="2">
    <source>
        <dbReference type="Proteomes" id="UP001499851"/>
    </source>
</evidence>
<reference evidence="2" key="1">
    <citation type="journal article" date="2019" name="Int. J. Syst. Evol. Microbiol.">
        <title>The Global Catalogue of Microorganisms (GCM) 10K type strain sequencing project: providing services to taxonomists for standard genome sequencing and annotation.</title>
        <authorList>
            <consortium name="The Broad Institute Genomics Platform"/>
            <consortium name="The Broad Institute Genome Sequencing Center for Infectious Disease"/>
            <person name="Wu L."/>
            <person name="Ma J."/>
        </authorList>
    </citation>
    <scope>NUCLEOTIDE SEQUENCE [LARGE SCALE GENOMIC DNA]</scope>
    <source>
        <strain evidence="2">JCM 16001</strain>
    </source>
</reference>
<dbReference type="PANTHER" id="PTHR36848">
    <property type="entry name" value="DNA-BINDING PROTEIN (PUTATIVE SECRETED PROTEIN)-RELATED"/>
    <property type="match status" value="1"/>
</dbReference>
<gene>
    <name evidence="1" type="ORF">GCM10009830_00190</name>
</gene>
<protein>
    <submittedName>
        <fullName evidence="1">Glycosyl hydrolase</fullName>
    </submittedName>
</protein>
<organism evidence="1 2">
    <name type="scientific">Glycomyces endophyticus</name>
    <dbReference type="NCBI Taxonomy" id="480996"/>
    <lineage>
        <taxon>Bacteria</taxon>
        <taxon>Bacillati</taxon>
        <taxon>Actinomycetota</taxon>
        <taxon>Actinomycetes</taxon>
        <taxon>Glycomycetales</taxon>
        <taxon>Glycomycetaceae</taxon>
        <taxon>Glycomyces</taxon>
    </lineage>
</organism>
<dbReference type="RefSeq" id="WP_344480152.1">
    <property type="nucleotide sequence ID" value="NZ_BAAAQF010000001.1"/>
</dbReference>
<comment type="caution">
    <text evidence="1">The sequence shown here is derived from an EMBL/GenBank/DDBJ whole genome shotgun (WGS) entry which is preliminary data.</text>
</comment>
<sequence>MRTSRIEPELAAAFREPPAEARAMVRWWWFGTSITEADIDDQLESMARAGIGGVEAAFVYPLAPAQPHAFGSPPFLALVGHAARRARSLGLRFDLTLGSGWSYGGAHVPAPLAAQRLRWEERPIGPHAARLHLPGRWPGDRPVAAFLADGAPGEHDGAFAPLELDGDDAAVPPGRGPRTLLLATAGPTGQQVKRSSTGAEGPVLDHYSHAATAHHLAAVAEPLLEAAGAEHVTAVFCDSLEVYHADWTPDLAAEFRARRGYDPLPHLHHLHAHRPEGARFRADFHRTLADLLEDRFLAPIHAWARERGVRFRVQNYGAPPARVSGYRHADMIEGEGWGRHSVPRTKWAASAAHHLDTPVVSSETWTWINSPSFRARPIDFKGEAHEHLLAGVNHFIGHGWPASPRGAADPGWAFYASGAITDRNAWWPAAPALFRYLQRLSWAMRQGEHVADLALWLPYEDAYASFGPGEELDLYRRSTALLGDVPAALRRAGHDFDVIDARTPAASILRRHKALVIAGATRLSEEDESRIRALAAAGLPVIAVDADLLPEARRTTAPDLTGALRDLVTPDAETGHPDVGVVHRRLDDAELYLLANTGPEPRTATLTPRTPYASWETWDAHDGAATPGHGPIRLALAPYEARIVATSPRPGPPAPPPPGPADPIRLADWHFTGPDGSTAPVTLPHVWEAHGLTGTTGTYTAAVELHAPLPTRLVLGTAGLPVPARTARQPQSFQAHAAEPLAAVAVAVVNGTEAGVLWDLPCELDLGDRLREGENRIELRVHGTSVPAMRSDAWQRVYTDATAAHGRRFAMQEMDLVREPTRTGLFTAPELHRPRPTAP</sequence>
<name>A0ABP4RQZ9_9ACTN</name>
<keyword evidence="1" id="KW-0378">Hydrolase</keyword>
<dbReference type="Pfam" id="PF17132">
    <property type="entry name" value="Glyco_hydro_106"/>
    <property type="match status" value="2"/>
</dbReference>